<dbReference type="AlphaFoldDB" id="A0AAD8TJQ0"/>
<dbReference type="GO" id="GO:0005524">
    <property type="term" value="F:ATP binding"/>
    <property type="evidence" value="ECO:0007669"/>
    <property type="project" value="UniProtKB-KW"/>
</dbReference>
<name>A0AAD8TJQ0_LOLMU</name>
<dbReference type="GO" id="GO:0004831">
    <property type="term" value="F:tyrosine-tRNA ligase activity"/>
    <property type="evidence" value="ECO:0007669"/>
    <property type="project" value="TreeGrafter"/>
</dbReference>
<dbReference type="SUPFAM" id="SSF52374">
    <property type="entry name" value="Nucleotidylyl transferase"/>
    <property type="match status" value="1"/>
</dbReference>
<reference evidence="7" key="1">
    <citation type="submission" date="2023-07" db="EMBL/GenBank/DDBJ databases">
        <title>A chromosome-level genome assembly of Lolium multiflorum.</title>
        <authorList>
            <person name="Chen Y."/>
            <person name="Copetti D."/>
            <person name="Kolliker R."/>
            <person name="Studer B."/>
        </authorList>
    </citation>
    <scope>NUCLEOTIDE SEQUENCE</scope>
    <source>
        <strain evidence="7">02402/16</strain>
        <tissue evidence="7">Leaf</tissue>
    </source>
</reference>
<dbReference type="InterPro" id="IPR050489">
    <property type="entry name" value="Tyr-tRNA_synthase"/>
</dbReference>
<organism evidence="7 8">
    <name type="scientific">Lolium multiflorum</name>
    <name type="common">Italian ryegrass</name>
    <name type="synonym">Lolium perenne subsp. multiflorum</name>
    <dbReference type="NCBI Taxonomy" id="4521"/>
    <lineage>
        <taxon>Eukaryota</taxon>
        <taxon>Viridiplantae</taxon>
        <taxon>Streptophyta</taxon>
        <taxon>Embryophyta</taxon>
        <taxon>Tracheophyta</taxon>
        <taxon>Spermatophyta</taxon>
        <taxon>Magnoliopsida</taxon>
        <taxon>Liliopsida</taxon>
        <taxon>Poales</taxon>
        <taxon>Poaceae</taxon>
        <taxon>BOP clade</taxon>
        <taxon>Pooideae</taxon>
        <taxon>Poodae</taxon>
        <taxon>Poeae</taxon>
        <taxon>Poeae Chloroplast Group 2 (Poeae type)</taxon>
        <taxon>Loliodinae</taxon>
        <taxon>Loliinae</taxon>
        <taxon>Lolium</taxon>
    </lineage>
</organism>
<gene>
    <name evidence="7" type="ORF">QYE76_043805</name>
</gene>
<evidence type="ECO:0000256" key="4">
    <source>
        <dbReference type="ARBA" id="ARBA00022917"/>
    </source>
</evidence>
<comment type="similarity">
    <text evidence="6">Belongs to the class-I aminoacyl-tRNA synthetase family.</text>
</comment>
<keyword evidence="5 6" id="KW-0030">Aminoacyl-tRNA synthetase</keyword>
<dbReference type="GO" id="GO:0005737">
    <property type="term" value="C:cytoplasm"/>
    <property type="evidence" value="ECO:0007669"/>
    <property type="project" value="TreeGrafter"/>
</dbReference>
<keyword evidence="2 6" id="KW-0547">Nucleotide-binding</keyword>
<dbReference type="InterPro" id="IPR014729">
    <property type="entry name" value="Rossmann-like_a/b/a_fold"/>
</dbReference>
<evidence type="ECO:0000313" key="7">
    <source>
        <dbReference type="EMBL" id="KAK1682957.1"/>
    </source>
</evidence>
<keyword evidence="4 6" id="KW-0648">Protein biosynthesis</keyword>
<dbReference type="EMBL" id="JAUUTY010000002">
    <property type="protein sequence ID" value="KAK1682957.1"/>
    <property type="molecule type" value="Genomic_DNA"/>
</dbReference>
<evidence type="ECO:0000256" key="2">
    <source>
        <dbReference type="ARBA" id="ARBA00022741"/>
    </source>
</evidence>
<evidence type="ECO:0000256" key="1">
    <source>
        <dbReference type="ARBA" id="ARBA00022598"/>
    </source>
</evidence>
<sequence>MPPLLLPRRAAPLLPASGLPFPDEHALQLLLVGYRDPRYHCCAVDAGVVTGAGGTGGEEMDKGPAALRHGCQMPQQLQGTNTGVSPVSVFQPNLTRNRSFSSMVANSADASLNTATGDGTVGGNIDQRFATLASIGDCVNQNELRLLLEKNSAPVCYVWCDPSPCMHITQGISVAMNVNKLIKAGCTVKVLMADWLARMDPKIGGQVGGDLGEMKTVGLYNAEVWRAAGMDLEKVELLWLSDGIIRNEKVYWPLTMHVALVSDVSGIKRWLRFRASKDTRGHGRKDPYSRRDFTAAEMFYPCLQSAGMLLFHETAHMWLLSLDQRGGHMVARQFCNDTGKRNIRPVALFNNVLPNLLESPETEMIDDPSWAIFMEDDEDDITWKMDKAFCPLDLAEVNPCLEYVEHIILPWLGKFEVVREEKDGGNKTFVSMEEFTSDYQSGALHPSNVKHSLEREAYDLPYYLCTLKKDESGYTLELNGLQLLQQRGVEATQVEENCLGNDIYV</sequence>
<dbReference type="GO" id="GO:0006437">
    <property type="term" value="P:tyrosyl-tRNA aminoacylation"/>
    <property type="evidence" value="ECO:0007669"/>
    <property type="project" value="TreeGrafter"/>
</dbReference>
<accession>A0AAD8TJQ0</accession>
<evidence type="ECO:0000256" key="3">
    <source>
        <dbReference type="ARBA" id="ARBA00022840"/>
    </source>
</evidence>
<dbReference type="InterPro" id="IPR002305">
    <property type="entry name" value="aa-tRNA-synth_Ic"/>
</dbReference>
<dbReference type="PANTHER" id="PTHR46264:SF7">
    <property type="entry name" value="TYROSINE--TRNA LIGASE"/>
    <property type="match status" value="1"/>
</dbReference>
<evidence type="ECO:0000256" key="6">
    <source>
        <dbReference type="RuleBase" id="RU363036"/>
    </source>
</evidence>
<comment type="caution">
    <text evidence="7">The sequence shown here is derived from an EMBL/GenBank/DDBJ whole genome shotgun (WGS) entry which is preliminary data.</text>
</comment>
<dbReference type="Pfam" id="PF00579">
    <property type="entry name" value="tRNA-synt_1b"/>
    <property type="match status" value="1"/>
</dbReference>
<keyword evidence="8" id="KW-1185">Reference proteome</keyword>
<evidence type="ECO:0008006" key="9">
    <source>
        <dbReference type="Google" id="ProtNLM"/>
    </source>
</evidence>
<dbReference type="PANTHER" id="PTHR46264">
    <property type="entry name" value="TYROSINE-TRNA LIGASE"/>
    <property type="match status" value="1"/>
</dbReference>
<protein>
    <recommendedName>
        <fullName evidence="9">Tyrosine--tRNA ligase</fullName>
    </recommendedName>
</protein>
<evidence type="ECO:0000313" key="8">
    <source>
        <dbReference type="Proteomes" id="UP001231189"/>
    </source>
</evidence>
<keyword evidence="3 6" id="KW-0067">ATP-binding</keyword>
<keyword evidence="1 6" id="KW-0436">Ligase</keyword>
<dbReference type="Proteomes" id="UP001231189">
    <property type="component" value="Unassembled WGS sequence"/>
</dbReference>
<dbReference type="Gene3D" id="3.40.50.620">
    <property type="entry name" value="HUPs"/>
    <property type="match status" value="2"/>
</dbReference>
<proteinExistence type="inferred from homology"/>
<evidence type="ECO:0000256" key="5">
    <source>
        <dbReference type="ARBA" id="ARBA00023146"/>
    </source>
</evidence>